<dbReference type="InterPro" id="IPR036249">
    <property type="entry name" value="Thioredoxin-like_sf"/>
</dbReference>
<dbReference type="SUPFAM" id="SSF52833">
    <property type="entry name" value="Thioredoxin-like"/>
    <property type="match status" value="1"/>
</dbReference>
<evidence type="ECO:0000256" key="1">
    <source>
        <dbReference type="ARBA" id="ARBA00005742"/>
    </source>
</evidence>
<name>A0AAE0YS29_9GAST</name>
<dbReference type="InterPro" id="IPR038219">
    <property type="entry name" value="Sep15/SelM_sf"/>
</dbReference>
<sequence length="142" mass="16024">MGLERTIHQCLPVILKQQRVKKMMQLGLAGNEEEDGSKAQSFQRKIGYGEGFSFTSHNVEFKAKPGASPILFLYNSKDEVVEKFDLSPLDQKGCNDLLLNLGFYKKPNSAADVPSEYLDGPYIPIKQKEHQEDFITARKSDL</sequence>
<reference evidence="3" key="1">
    <citation type="journal article" date="2023" name="G3 (Bethesda)">
        <title>A reference genome for the long-term kleptoplast-retaining sea slug Elysia crispata morphotype clarki.</title>
        <authorList>
            <person name="Eastman K.E."/>
            <person name="Pendleton A.L."/>
            <person name="Shaikh M.A."/>
            <person name="Suttiyut T."/>
            <person name="Ogas R."/>
            <person name="Tomko P."/>
            <person name="Gavelis G."/>
            <person name="Widhalm J.R."/>
            <person name="Wisecaver J.H."/>
        </authorList>
    </citation>
    <scope>NUCLEOTIDE SEQUENCE</scope>
    <source>
        <strain evidence="3">ECLA1</strain>
    </source>
</reference>
<dbReference type="AlphaFoldDB" id="A0AAE0YS29"/>
<protein>
    <recommendedName>
        <fullName evidence="2">Selenoprotein F/M domain-containing protein</fullName>
    </recommendedName>
</protein>
<dbReference type="Gene3D" id="3.40.30.50">
    <property type="entry name" value="Sep15/SelM thioredoxin-like domain, active-site redox motif"/>
    <property type="match status" value="1"/>
</dbReference>
<comment type="similarity">
    <text evidence="1">Belongs to the selenoprotein M/F family.</text>
</comment>
<organism evidence="3 4">
    <name type="scientific">Elysia crispata</name>
    <name type="common">lettuce slug</name>
    <dbReference type="NCBI Taxonomy" id="231223"/>
    <lineage>
        <taxon>Eukaryota</taxon>
        <taxon>Metazoa</taxon>
        <taxon>Spiralia</taxon>
        <taxon>Lophotrochozoa</taxon>
        <taxon>Mollusca</taxon>
        <taxon>Gastropoda</taxon>
        <taxon>Heterobranchia</taxon>
        <taxon>Euthyneura</taxon>
        <taxon>Panpulmonata</taxon>
        <taxon>Sacoglossa</taxon>
        <taxon>Placobranchoidea</taxon>
        <taxon>Plakobranchidae</taxon>
        <taxon>Elysia</taxon>
    </lineage>
</organism>
<evidence type="ECO:0000259" key="2">
    <source>
        <dbReference type="Pfam" id="PF08806"/>
    </source>
</evidence>
<keyword evidence="4" id="KW-1185">Reference proteome</keyword>
<evidence type="ECO:0000313" key="3">
    <source>
        <dbReference type="EMBL" id="KAK3756173.1"/>
    </source>
</evidence>
<dbReference type="Pfam" id="PF08806">
    <property type="entry name" value="Sep15_SelM"/>
    <property type="match status" value="1"/>
</dbReference>
<proteinExistence type="inferred from homology"/>
<comment type="caution">
    <text evidence="3">The sequence shown here is derived from an EMBL/GenBank/DDBJ whole genome shotgun (WGS) entry which is preliminary data.</text>
</comment>
<dbReference type="InterPro" id="IPR014912">
    <property type="entry name" value="Sep15_SelM_dom"/>
</dbReference>
<dbReference type="EMBL" id="JAWDGP010005542">
    <property type="protein sequence ID" value="KAK3756173.1"/>
    <property type="molecule type" value="Genomic_DNA"/>
</dbReference>
<dbReference type="Proteomes" id="UP001283361">
    <property type="component" value="Unassembled WGS sequence"/>
</dbReference>
<gene>
    <name evidence="3" type="ORF">RRG08_064280</name>
</gene>
<feature type="domain" description="Selenoprotein F/M" evidence="2">
    <location>
        <begin position="57"/>
        <end position="103"/>
    </location>
</feature>
<accession>A0AAE0YS29</accession>
<evidence type="ECO:0000313" key="4">
    <source>
        <dbReference type="Proteomes" id="UP001283361"/>
    </source>
</evidence>